<evidence type="ECO:0000313" key="5">
    <source>
        <dbReference type="Proteomes" id="UP000817854"/>
    </source>
</evidence>
<dbReference type="EMBL" id="VEVQ02000013">
    <property type="protein sequence ID" value="NHN27388.1"/>
    <property type="molecule type" value="Genomic_DNA"/>
</dbReference>
<dbReference type="Proteomes" id="UP000817854">
    <property type="component" value="Unassembled WGS sequence"/>
</dbReference>
<evidence type="ECO:0000313" key="4">
    <source>
        <dbReference type="EMBL" id="NHN27388.1"/>
    </source>
</evidence>
<dbReference type="RefSeq" id="WP_140963899.1">
    <property type="nucleotide sequence ID" value="NZ_VEVQ02000013.1"/>
</dbReference>
<dbReference type="Pfam" id="PF18962">
    <property type="entry name" value="Por_Secre_tail"/>
    <property type="match status" value="1"/>
</dbReference>
<dbReference type="InterPro" id="IPR011050">
    <property type="entry name" value="Pectin_lyase_fold/virulence"/>
</dbReference>
<dbReference type="SUPFAM" id="SSF51126">
    <property type="entry name" value="Pectin lyase-like"/>
    <property type="match status" value="1"/>
</dbReference>
<dbReference type="NCBIfam" id="TIGR04183">
    <property type="entry name" value="Por_Secre_tail"/>
    <property type="match status" value="1"/>
</dbReference>
<keyword evidence="1 2" id="KW-0732">Signal</keyword>
<dbReference type="NCBIfam" id="NF041518">
    <property type="entry name" value="choice_anch_Q"/>
    <property type="match status" value="1"/>
</dbReference>
<evidence type="ECO:0000256" key="2">
    <source>
        <dbReference type="SAM" id="SignalP"/>
    </source>
</evidence>
<comment type="caution">
    <text evidence="4">The sequence shown here is derived from an EMBL/GenBank/DDBJ whole genome shotgun (WGS) entry which is preliminary data.</text>
</comment>
<accession>A0ABX0IXW3</accession>
<feature type="domain" description="Secretion system C-terminal sorting" evidence="3">
    <location>
        <begin position="781"/>
        <end position="846"/>
    </location>
</feature>
<feature type="signal peptide" evidence="2">
    <location>
        <begin position="1"/>
        <end position="20"/>
    </location>
</feature>
<reference evidence="4" key="1">
    <citation type="submission" date="2019-05" db="EMBL/GenBank/DDBJ databases">
        <authorList>
            <person name="Lianzixin W."/>
        </authorList>
    </citation>
    <scope>NUCLEOTIDE SEQUENCE</scope>
    <source>
        <strain evidence="4">EC11</strain>
    </source>
</reference>
<dbReference type="InterPro" id="IPR059226">
    <property type="entry name" value="Choice_anch_Q_dom"/>
</dbReference>
<organism evidence="4 5">
    <name type="scientific">Flavobacterium jejuense</name>
    <dbReference type="NCBI Taxonomy" id="1544455"/>
    <lineage>
        <taxon>Bacteria</taxon>
        <taxon>Pseudomonadati</taxon>
        <taxon>Bacteroidota</taxon>
        <taxon>Flavobacteriia</taxon>
        <taxon>Flavobacteriales</taxon>
        <taxon>Flavobacteriaceae</taxon>
        <taxon>Flavobacterium</taxon>
    </lineage>
</organism>
<keyword evidence="5" id="KW-1185">Reference proteome</keyword>
<reference evidence="4" key="2">
    <citation type="submission" date="2020-02" db="EMBL/GenBank/DDBJ databases">
        <title>Flavobacterium profundi sp. nov., isolated from a deep-sea seamount.</title>
        <authorList>
            <person name="Zhang D.-C."/>
        </authorList>
    </citation>
    <scope>NUCLEOTIDE SEQUENCE</scope>
    <source>
        <strain evidence="4">EC11</strain>
    </source>
</reference>
<proteinExistence type="predicted"/>
<name>A0ABX0IXW3_9FLAO</name>
<dbReference type="InterPro" id="IPR026444">
    <property type="entry name" value="Secre_tail"/>
</dbReference>
<gene>
    <name evidence="4" type="ORF">FIA58_017040</name>
</gene>
<protein>
    <submittedName>
        <fullName evidence="4">T9SS type A sorting domain-containing protein</fullName>
    </submittedName>
</protein>
<sequence length="848" mass="92180">MKIRLLLILLLISNIGNSQNWEQVGTQQFTNVASDGGIGFNPTTGSTYMAYIDASNNNNVRVMEYNGTSWVNLGSLVSTDDAMSPSINVNPVTNEVWVAYIRTSDNTLSVYNYDGTNWSVVGSGLGNGNLIDRRTRIRFNASGIPRISARNTTNSVQCFIKYVNNTWNFTTISGQAEDLTSFDKCYIANSQSGSRYDIDAITADYSVTNLYPPNTVRNISRISGIDDMTYISYLDIADRARVFFNNTNLLTTITGNRNGTIKLRKSSKDGNIYFIYNDVNDQLALIKINPIGNAVTTLVAPSIPTSDPAFFADVEMNPVTGDYYTLYKDGTKISVKKYNVMPFLPRYYVNINATGNNDGSSWTDAYNDLNDALNSYQDNKEVWIAGGTYNPSPSNRSVAYTIYGVNIEIYGGFAGTETQLSDRVFGANETILSGDLQGNDVNVADFISNYSNTTRNADNSYHIINITETGNNLLLEGLTISDAHNNLNATERGGAIIKHKSIANLTLKDCVVKDNVSRNDNAGLDAEFELNNTAGARGELIIENCKFINNMSRRATSIYSFVRANTNVDLTVANSLFDKNVAGNLNTTTATGGSGSASWFKVIANGSDVALNLYNNTYVNNTDLGTANSLNNSSRATVAISMSSSSITSTFNAIVSNCIFRFNTTTGGAIARSITDLSEAPITSLAVSNSLDPLNFNDDSISTLTATSNADPLFVSSVNGDYSLMSGSPAIDSGNNTYVLGTSDLLGNQRVFNTTVDMGAYEFGSPSLSSNSFTTYNDFIIYPNPSTNLINIQSKEVINRITIYSLDARKVLETNKKEINISNLDSGIYLVNLQTESGAIGTKKIIKK</sequence>
<feature type="chain" id="PRO_5047464988" evidence="2">
    <location>
        <begin position="21"/>
        <end position="848"/>
    </location>
</feature>
<evidence type="ECO:0000256" key="1">
    <source>
        <dbReference type="ARBA" id="ARBA00022729"/>
    </source>
</evidence>
<evidence type="ECO:0000259" key="3">
    <source>
        <dbReference type="Pfam" id="PF18962"/>
    </source>
</evidence>